<reference evidence="1" key="1">
    <citation type="journal article" date="2017" name="Nature">
        <title>The sunflower genome provides insights into oil metabolism, flowering and Asterid evolution.</title>
        <authorList>
            <person name="Badouin H."/>
            <person name="Gouzy J."/>
            <person name="Grassa C.J."/>
            <person name="Murat F."/>
            <person name="Staton S.E."/>
            <person name="Cottret L."/>
            <person name="Lelandais-Briere C."/>
            <person name="Owens G.L."/>
            <person name="Carrere S."/>
            <person name="Mayjonade B."/>
            <person name="Legrand L."/>
            <person name="Gill N."/>
            <person name="Kane N.C."/>
            <person name="Bowers J.E."/>
            <person name="Hubner S."/>
            <person name="Bellec A."/>
            <person name="Berard A."/>
            <person name="Berges H."/>
            <person name="Blanchet N."/>
            <person name="Boniface M.C."/>
            <person name="Brunel D."/>
            <person name="Catrice O."/>
            <person name="Chaidir N."/>
            <person name="Claudel C."/>
            <person name="Donnadieu C."/>
            <person name="Faraut T."/>
            <person name="Fievet G."/>
            <person name="Helmstetter N."/>
            <person name="King M."/>
            <person name="Knapp S.J."/>
            <person name="Lai Z."/>
            <person name="Le Paslier M.C."/>
            <person name="Lippi Y."/>
            <person name="Lorenzon L."/>
            <person name="Mandel J.R."/>
            <person name="Marage G."/>
            <person name="Marchand G."/>
            <person name="Marquand E."/>
            <person name="Bret-Mestries E."/>
            <person name="Morien E."/>
            <person name="Nambeesan S."/>
            <person name="Nguyen T."/>
            <person name="Pegot-Espagnet P."/>
            <person name="Pouilly N."/>
            <person name="Raftis F."/>
            <person name="Sallet E."/>
            <person name="Schiex T."/>
            <person name="Thomas J."/>
            <person name="Vandecasteele C."/>
            <person name="Vares D."/>
            <person name="Vear F."/>
            <person name="Vautrin S."/>
            <person name="Crespi M."/>
            <person name="Mangin B."/>
            <person name="Burke J.M."/>
            <person name="Salse J."/>
            <person name="Munos S."/>
            <person name="Vincourt P."/>
            <person name="Rieseberg L.H."/>
            <person name="Langlade N.B."/>
        </authorList>
    </citation>
    <scope>NUCLEOTIDE SEQUENCE</scope>
    <source>
        <tissue evidence="1">Leaves</tissue>
    </source>
</reference>
<sequence length="59" mass="6928">MRLEGRWRWMPSSSSSSLELQELEALKMEIVVESKGVRFVLYIDLNGLLKLLYFIYSTT</sequence>
<dbReference type="EMBL" id="MNCJ02000316">
    <property type="protein sequence ID" value="KAF5820644.1"/>
    <property type="molecule type" value="Genomic_DNA"/>
</dbReference>
<proteinExistence type="predicted"/>
<dbReference type="Gramene" id="mRNA:HanXRQr2_Chr01g0004511">
    <property type="protein sequence ID" value="CDS:HanXRQr2_Chr01g0004511.1"/>
    <property type="gene ID" value="HanXRQr2_Chr01g0004511"/>
</dbReference>
<protein>
    <submittedName>
        <fullName evidence="1">Uncharacterized protein</fullName>
    </submittedName>
</protein>
<evidence type="ECO:0000313" key="1">
    <source>
        <dbReference type="EMBL" id="KAF5820644.1"/>
    </source>
</evidence>
<evidence type="ECO:0000313" key="2">
    <source>
        <dbReference type="Proteomes" id="UP000215914"/>
    </source>
</evidence>
<dbReference type="AlphaFoldDB" id="A0A9K3JT08"/>
<reference evidence="1" key="2">
    <citation type="submission" date="2020-06" db="EMBL/GenBank/DDBJ databases">
        <title>Helianthus annuus Genome sequencing and assembly Release 2.</title>
        <authorList>
            <person name="Gouzy J."/>
            <person name="Langlade N."/>
            <person name="Munos S."/>
        </authorList>
    </citation>
    <scope>NUCLEOTIDE SEQUENCE</scope>
    <source>
        <tissue evidence="1">Leaves</tissue>
    </source>
</reference>
<name>A0A9K3JT08_HELAN</name>
<accession>A0A9K3JT08</accession>
<dbReference type="Proteomes" id="UP000215914">
    <property type="component" value="Unassembled WGS sequence"/>
</dbReference>
<keyword evidence="2" id="KW-1185">Reference proteome</keyword>
<gene>
    <name evidence="1" type="ORF">HanXRQr2_Chr01g0004511</name>
</gene>
<organism evidence="1 2">
    <name type="scientific">Helianthus annuus</name>
    <name type="common">Common sunflower</name>
    <dbReference type="NCBI Taxonomy" id="4232"/>
    <lineage>
        <taxon>Eukaryota</taxon>
        <taxon>Viridiplantae</taxon>
        <taxon>Streptophyta</taxon>
        <taxon>Embryophyta</taxon>
        <taxon>Tracheophyta</taxon>
        <taxon>Spermatophyta</taxon>
        <taxon>Magnoliopsida</taxon>
        <taxon>eudicotyledons</taxon>
        <taxon>Gunneridae</taxon>
        <taxon>Pentapetalae</taxon>
        <taxon>asterids</taxon>
        <taxon>campanulids</taxon>
        <taxon>Asterales</taxon>
        <taxon>Asteraceae</taxon>
        <taxon>Asteroideae</taxon>
        <taxon>Heliantheae alliance</taxon>
        <taxon>Heliantheae</taxon>
        <taxon>Helianthus</taxon>
    </lineage>
</organism>
<comment type="caution">
    <text evidence="1">The sequence shown here is derived from an EMBL/GenBank/DDBJ whole genome shotgun (WGS) entry which is preliminary data.</text>
</comment>